<gene>
    <name evidence="1" type="ORF">CLV33_10573</name>
</gene>
<dbReference type="EMBL" id="PVEO01000005">
    <property type="protein sequence ID" value="PQV48223.1"/>
    <property type="molecule type" value="Genomic_DNA"/>
</dbReference>
<dbReference type="RefSeq" id="WP_211297555.1">
    <property type="nucleotide sequence ID" value="NZ_PVEO01000005.1"/>
</dbReference>
<dbReference type="Proteomes" id="UP000251545">
    <property type="component" value="Unassembled WGS sequence"/>
</dbReference>
<accession>A0A362X2W7</accession>
<protein>
    <submittedName>
        <fullName evidence="1">Uncharacterized protein</fullName>
    </submittedName>
</protein>
<evidence type="ECO:0000313" key="1">
    <source>
        <dbReference type="EMBL" id="PQV48223.1"/>
    </source>
</evidence>
<evidence type="ECO:0000313" key="2">
    <source>
        <dbReference type="Proteomes" id="UP000251545"/>
    </source>
</evidence>
<organism evidence="1 2">
    <name type="scientific">Jejuia pallidilutea</name>
    <dbReference type="NCBI Taxonomy" id="504487"/>
    <lineage>
        <taxon>Bacteria</taxon>
        <taxon>Pseudomonadati</taxon>
        <taxon>Bacteroidota</taxon>
        <taxon>Flavobacteriia</taxon>
        <taxon>Flavobacteriales</taxon>
        <taxon>Flavobacteriaceae</taxon>
        <taxon>Jejuia</taxon>
    </lineage>
</organism>
<name>A0A362X2W7_9FLAO</name>
<proteinExistence type="predicted"/>
<reference evidence="1 2" key="1">
    <citation type="submission" date="2018-02" db="EMBL/GenBank/DDBJ databases">
        <title>Genomic Encyclopedia of Archaeal and Bacterial Type Strains, Phase II (KMG-II): from individual species to whole genera.</title>
        <authorList>
            <person name="Goeker M."/>
        </authorList>
    </citation>
    <scope>NUCLEOTIDE SEQUENCE [LARGE SCALE GENOMIC DNA]</scope>
    <source>
        <strain evidence="1 2">DSM 21165</strain>
    </source>
</reference>
<dbReference type="NCBIfam" id="NF041200">
    <property type="entry name" value="mob_BfmA_Nterm"/>
    <property type="match status" value="1"/>
</dbReference>
<comment type="caution">
    <text evidence="1">The sequence shown here is derived from an EMBL/GenBank/DDBJ whole genome shotgun (WGS) entry which is preliminary data.</text>
</comment>
<dbReference type="AlphaFoldDB" id="A0A362X2W7"/>
<dbReference type="InterPro" id="IPR048012">
    <property type="entry name" value="BfmA-like_N"/>
</dbReference>
<sequence length="151" mass="17988">MDKGYEKERFESLSIKRSVVKKFRKYSKSISKSNSMTLLLMVEFFERNELSPEDDLKPGLMETENRIKKRINAVIAIIKNIEKNQTKPTLAMLQSLFMNVEPKPKILIEKSFEELERERINKEFKLKLQERNEFQFKKDNRDLNNGEKTPN</sequence>